<protein>
    <submittedName>
        <fullName evidence="13">Interleukin-6 receptor subunit beta-like</fullName>
    </submittedName>
</protein>
<evidence type="ECO:0000256" key="1">
    <source>
        <dbReference type="ARBA" id="ARBA00004479"/>
    </source>
</evidence>
<dbReference type="PROSITE" id="PS50853">
    <property type="entry name" value="FN3"/>
    <property type="match status" value="3"/>
</dbReference>
<keyword evidence="14" id="KW-1185">Reference proteome</keyword>
<dbReference type="Proteomes" id="UP000050525">
    <property type="component" value="Unassembled WGS sequence"/>
</dbReference>
<evidence type="ECO:0000256" key="3">
    <source>
        <dbReference type="ARBA" id="ARBA00022692"/>
    </source>
</evidence>
<reference evidence="13 14" key="1">
    <citation type="journal article" date="2012" name="Genome Biol.">
        <title>Sequencing three crocodilian genomes to illuminate the evolution of archosaurs and amniotes.</title>
        <authorList>
            <person name="St John J.A."/>
            <person name="Braun E.L."/>
            <person name="Isberg S.R."/>
            <person name="Miles L.G."/>
            <person name="Chong A.Y."/>
            <person name="Gongora J."/>
            <person name="Dalzell P."/>
            <person name="Moran C."/>
            <person name="Bed'hom B."/>
            <person name="Abzhanov A."/>
            <person name="Burgess S.C."/>
            <person name="Cooksey A.M."/>
            <person name="Castoe T.A."/>
            <person name="Crawford N.G."/>
            <person name="Densmore L.D."/>
            <person name="Drew J.C."/>
            <person name="Edwards S.V."/>
            <person name="Faircloth B.C."/>
            <person name="Fujita M.K."/>
            <person name="Greenwold M.J."/>
            <person name="Hoffmann F.G."/>
            <person name="Howard J.M."/>
            <person name="Iguchi T."/>
            <person name="Janes D.E."/>
            <person name="Khan S.Y."/>
            <person name="Kohno S."/>
            <person name="de Koning A.J."/>
            <person name="Lance S.L."/>
            <person name="McCarthy F.M."/>
            <person name="McCormack J.E."/>
            <person name="Merchant M.E."/>
            <person name="Peterson D.G."/>
            <person name="Pollock D.D."/>
            <person name="Pourmand N."/>
            <person name="Raney B.J."/>
            <person name="Roessler K.A."/>
            <person name="Sanford J.R."/>
            <person name="Sawyer R.H."/>
            <person name="Schmidt C.J."/>
            <person name="Triplett E.W."/>
            <person name="Tuberville T.D."/>
            <person name="Venegas-Anaya M."/>
            <person name="Howard J.T."/>
            <person name="Jarvis E.D."/>
            <person name="Guillette L.J.Jr."/>
            <person name="Glenn T.C."/>
            <person name="Green R.E."/>
            <person name="Ray D.A."/>
        </authorList>
    </citation>
    <scope>NUCLEOTIDE SEQUENCE [LARGE SCALE GENOMIC DNA]</scope>
    <source>
        <strain evidence="13">KSC_2009_1</strain>
    </source>
</reference>
<evidence type="ECO:0000256" key="4">
    <source>
        <dbReference type="ARBA" id="ARBA00022729"/>
    </source>
</evidence>
<sequence>MWQGLVLSWLLSWGIAGSAPPGSLQVQRCVSFWARNITCFWDPGPETHLPTTYTLSITEEVGPCRWKFADTGTCVSGRETRSCTVPVSNLFASFKVQLRAENPLGQASAPAMCVHGMSIVKLSQPEVSATANRSDCFYVAWQLPKYELADAADAQYEIRYRAAEEGAWVQPLPPREANGRILGYRLLWQRRGRPAVPACITSALRCALQLPAAEEHVFLLSAHNAAGESPTTLLRVPAAGAEAGPLLPLPVLVSPAGDRSLLLQWDPPGFPASAYILEWGRAAELGGQDPDWRAEHGGINSTVLAEATEPGHLYSLTLYALKDGAVRATGSVYVYSKQTAPLRAPALLPVRVWKSQVEVQWQEPSLEERGGYIRNYTVSYAEQGAGARAVVVNGSIHRYLLTGLVPDTVVRVSVTATTDGGSTQGPILSIRTRSFDEGEVELSLSSLGVGLVLLIAASLACLLKHQLIQGYLWPQVPDPSKSRLASWMPQRTWLDLVGSREEQHEKQGAGSSHVALDSISRIVSSQQREQLVPTSLLDGTWALEVSSTGDKCQAILLPSEPPGLTPDTGAQDTAAYRSKAKRVSLWFGLAGKQATRPVSS</sequence>
<dbReference type="PANTHER" id="PTHR48423:SF1">
    <property type="entry name" value="INTERLEUKIN-27 RECEPTOR SUBUNIT ALPHA"/>
    <property type="match status" value="1"/>
</dbReference>
<evidence type="ECO:0000313" key="13">
    <source>
        <dbReference type="EMBL" id="KYO42595.1"/>
    </source>
</evidence>
<keyword evidence="9" id="KW-0675">Receptor</keyword>
<evidence type="ECO:0000256" key="7">
    <source>
        <dbReference type="ARBA" id="ARBA00023136"/>
    </source>
</evidence>
<organism evidence="13 14">
    <name type="scientific">Alligator mississippiensis</name>
    <name type="common">American alligator</name>
    <dbReference type="NCBI Taxonomy" id="8496"/>
    <lineage>
        <taxon>Eukaryota</taxon>
        <taxon>Metazoa</taxon>
        <taxon>Chordata</taxon>
        <taxon>Craniata</taxon>
        <taxon>Vertebrata</taxon>
        <taxon>Euteleostomi</taxon>
        <taxon>Archelosauria</taxon>
        <taxon>Archosauria</taxon>
        <taxon>Crocodylia</taxon>
        <taxon>Alligatoridae</taxon>
        <taxon>Alligatorinae</taxon>
        <taxon>Alligator</taxon>
    </lineage>
</organism>
<dbReference type="GO" id="GO:0005886">
    <property type="term" value="C:plasma membrane"/>
    <property type="evidence" value="ECO:0007669"/>
    <property type="project" value="UniProtKB-ARBA"/>
</dbReference>
<evidence type="ECO:0000256" key="9">
    <source>
        <dbReference type="ARBA" id="ARBA00023170"/>
    </source>
</evidence>
<dbReference type="PANTHER" id="PTHR48423">
    <property type="entry name" value="INTERLEUKIN-27 RECEPTOR SUBUNIT ALPHA"/>
    <property type="match status" value="1"/>
</dbReference>
<dbReference type="SUPFAM" id="SSF49265">
    <property type="entry name" value="Fibronectin type III"/>
    <property type="match status" value="3"/>
</dbReference>
<keyword evidence="5" id="KW-0677">Repeat</keyword>
<evidence type="ECO:0000256" key="8">
    <source>
        <dbReference type="ARBA" id="ARBA00023157"/>
    </source>
</evidence>
<feature type="domain" description="Fibronectin type-III" evidence="12">
    <location>
        <begin position="341"/>
        <end position="438"/>
    </location>
</feature>
<dbReference type="PROSITE" id="PS01353">
    <property type="entry name" value="HEMATOPO_REC_L_F2"/>
    <property type="match status" value="1"/>
</dbReference>
<evidence type="ECO:0000256" key="5">
    <source>
        <dbReference type="ARBA" id="ARBA00022737"/>
    </source>
</evidence>
<dbReference type="Pfam" id="PF00041">
    <property type="entry name" value="fn3"/>
    <property type="match status" value="1"/>
</dbReference>
<evidence type="ECO:0000313" key="14">
    <source>
        <dbReference type="Proteomes" id="UP000050525"/>
    </source>
</evidence>
<dbReference type="InterPro" id="IPR003529">
    <property type="entry name" value="Hematopoietin_rcpt_Gp130_CS"/>
</dbReference>
<keyword evidence="4 11" id="KW-0732">Signal</keyword>
<evidence type="ECO:0000259" key="12">
    <source>
        <dbReference type="PROSITE" id="PS50853"/>
    </source>
</evidence>
<feature type="signal peptide" evidence="11">
    <location>
        <begin position="1"/>
        <end position="18"/>
    </location>
</feature>
<dbReference type="InterPro" id="IPR052672">
    <property type="entry name" value="Type1_Cytokine_Rcpt_Type2"/>
</dbReference>
<dbReference type="InterPro" id="IPR036116">
    <property type="entry name" value="FN3_sf"/>
</dbReference>
<feature type="chain" id="PRO_5007586583" evidence="11">
    <location>
        <begin position="19"/>
        <end position="600"/>
    </location>
</feature>
<keyword evidence="10" id="KW-0325">Glycoprotein</keyword>
<evidence type="ECO:0000256" key="11">
    <source>
        <dbReference type="SAM" id="SignalP"/>
    </source>
</evidence>
<dbReference type="InterPro" id="IPR013783">
    <property type="entry name" value="Ig-like_fold"/>
</dbReference>
<keyword evidence="7" id="KW-0472">Membrane</keyword>
<dbReference type="CDD" id="cd00063">
    <property type="entry name" value="FN3"/>
    <property type="match status" value="2"/>
</dbReference>
<dbReference type="AlphaFoldDB" id="A0A151P1N4"/>
<keyword evidence="6" id="KW-1133">Transmembrane helix</keyword>
<feature type="domain" description="Fibronectin type-III" evidence="12">
    <location>
        <begin position="20"/>
        <end position="126"/>
    </location>
</feature>
<evidence type="ECO:0000256" key="2">
    <source>
        <dbReference type="ARBA" id="ARBA00008921"/>
    </source>
</evidence>
<dbReference type="EMBL" id="AKHW03001382">
    <property type="protein sequence ID" value="KYO42595.1"/>
    <property type="molecule type" value="Genomic_DNA"/>
</dbReference>
<comment type="similarity">
    <text evidence="2">Belongs to the type I cytokine receptor family. Type 2 subfamily.</text>
</comment>
<comment type="caution">
    <text evidence="13">The sequence shown here is derived from an EMBL/GenBank/DDBJ whole genome shotgun (WGS) entry which is preliminary data.</text>
</comment>
<evidence type="ECO:0000256" key="10">
    <source>
        <dbReference type="ARBA" id="ARBA00023180"/>
    </source>
</evidence>
<feature type="domain" description="Fibronectin type-III" evidence="12">
    <location>
        <begin position="247"/>
        <end position="339"/>
    </location>
</feature>
<name>A0A151P1N4_ALLMI</name>
<keyword evidence="8" id="KW-1015">Disulfide bond</keyword>
<accession>A0A151P1N4</accession>
<gene>
    <name evidence="13" type="ORF">Y1Q_0000270</name>
</gene>
<evidence type="ECO:0000256" key="6">
    <source>
        <dbReference type="ARBA" id="ARBA00022989"/>
    </source>
</evidence>
<dbReference type="GO" id="GO:0004896">
    <property type="term" value="F:cytokine receptor activity"/>
    <property type="evidence" value="ECO:0007669"/>
    <property type="project" value="InterPro"/>
</dbReference>
<proteinExistence type="inferred from homology"/>
<dbReference type="SMART" id="SM00060">
    <property type="entry name" value="FN3"/>
    <property type="match status" value="4"/>
</dbReference>
<dbReference type="InterPro" id="IPR003961">
    <property type="entry name" value="FN3_dom"/>
</dbReference>
<comment type="subcellular location">
    <subcellularLocation>
        <location evidence="1">Membrane</location>
        <topology evidence="1">Single-pass type I membrane protein</topology>
    </subcellularLocation>
</comment>
<dbReference type="Gene3D" id="2.60.40.10">
    <property type="entry name" value="Immunoglobulins"/>
    <property type="match status" value="4"/>
</dbReference>
<keyword evidence="3" id="KW-0812">Transmembrane</keyword>